<protein>
    <recommendedName>
        <fullName evidence="3">DUF3750 domain-containing protein</fullName>
    </recommendedName>
</protein>
<evidence type="ECO:0000313" key="1">
    <source>
        <dbReference type="EMBL" id="CUH15572.1"/>
    </source>
</evidence>
<gene>
    <name evidence="1" type="ORF">JSE7799_00311</name>
</gene>
<reference evidence="1 2" key="1">
    <citation type="submission" date="2015-09" db="EMBL/GenBank/DDBJ databases">
        <authorList>
            <person name="Jackson K.R."/>
            <person name="Lunt B.L."/>
            <person name="Fisher J.N.B."/>
            <person name="Gardner A.V."/>
            <person name="Bailey M.E."/>
            <person name="Deus L.M."/>
            <person name="Earl A.S."/>
            <person name="Gibby P.D."/>
            <person name="Hartmann K.A."/>
            <person name="Liu J.E."/>
            <person name="Manci A.M."/>
            <person name="Nielsen D.A."/>
            <person name="Solomon M.B."/>
            <person name="Breakwell D.P."/>
            <person name="Burnett S.H."/>
            <person name="Grose J.H."/>
        </authorList>
    </citation>
    <scope>NUCLEOTIDE SEQUENCE [LARGE SCALE GENOMIC DNA]</scope>
    <source>
        <strain evidence="1 2">CECT 7799</strain>
    </source>
</reference>
<dbReference type="AlphaFoldDB" id="A0A0M7B8M7"/>
<accession>A0A0M7B8M7</accession>
<dbReference type="InterPro" id="IPR022224">
    <property type="entry name" value="DUF3750"/>
</dbReference>
<dbReference type="Proteomes" id="UP000049455">
    <property type="component" value="Unassembled WGS sequence"/>
</dbReference>
<organism evidence="1 2">
    <name type="scientific">Jannaschia seosinensis</name>
    <dbReference type="NCBI Taxonomy" id="313367"/>
    <lineage>
        <taxon>Bacteria</taxon>
        <taxon>Pseudomonadati</taxon>
        <taxon>Pseudomonadota</taxon>
        <taxon>Alphaproteobacteria</taxon>
        <taxon>Rhodobacterales</taxon>
        <taxon>Roseobacteraceae</taxon>
        <taxon>Jannaschia</taxon>
    </lineage>
</organism>
<evidence type="ECO:0000313" key="2">
    <source>
        <dbReference type="Proteomes" id="UP000049455"/>
    </source>
</evidence>
<sequence length="248" mass="26783">MRRMIPRRMLRILRGMIALLLICFLLPLAAAAIWWQSLDRPDSWRTADWSASGVLPRDDGAAIHVLAARTGGAKGAVAVHSWLVWKRQGDPWTRAEVVGWGRPVRRNAYAPDGRWYSNTPWFVGSVTGEAAEALIPRVEAAVAAYPNDRDTYRIWPGPNSNSFVAHVLREVSGIGAALPPNAVGKDYIGPGIALRRDAGGDLHLSAGGYAGLSFGPRTGLEVNLLGQAFGFDFARPALKLPGIGRVGT</sequence>
<keyword evidence="2" id="KW-1185">Reference proteome</keyword>
<evidence type="ECO:0008006" key="3">
    <source>
        <dbReference type="Google" id="ProtNLM"/>
    </source>
</evidence>
<dbReference type="EMBL" id="CYPR01000018">
    <property type="protein sequence ID" value="CUH15572.1"/>
    <property type="molecule type" value="Genomic_DNA"/>
</dbReference>
<name>A0A0M7B8M7_9RHOB</name>
<dbReference type="Pfam" id="PF12570">
    <property type="entry name" value="DUF3750"/>
    <property type="match status" value="1"/>
</dbReference>
<proteinExistence type="predicted"/>
<dbReference type="STRING" id="313367.JSE7799_00311"/>